<dbReference type="EMBL" id="AMEQ01000035">
    <property type="protein sequence ID" value="EKY00829.1"/>
    <property type="molecule type" value="Genomic_DNA"/>
</dbReference>
<dbReference type="STRING" id="1127696.HMPREF9134_01176"/>
<organism evidence="1 2">
    <name type="scientific">Porphyromonas catoniae F0037</name>
    <dbReference type="NCBI Taxonomy" id="1127696"/>
    <lineage>
        <taxon>Bacteria</taxon>
        <taxon>Pseudomonadati</taxon>
        <taxon>Bacteroidota</taxon>
        <taxon>Bacteroidia</taxon>
        <taxon>Bacteroidales</taxon>
        <taxon>Porphyromonadaceae</taxon>
        <taxon>Porphyromonas</taxon>
    </lineage>
</organism>
<reference evidence="1 2" key="1">
    <citation type="submission" date="2012-05" db="EMBL/GenBank/DDBJ databases">
        <authorList>
            <person name="Weinstock G."/>
            <person name="Sodergren E."/>
            <person name="Lobos E.A."/>
            <person name="Fulton L."/>
            <person name="Fulton R."/>
            <person name="Courtney L."/>
            <person name="Fronick C."/>
            <person name="O'Laughlin M."/>
            <person name="Godfrey J."/>
            <person name="Wilson R.M."/>
            <person name="Miner T."/>
            <person name="Farmer C."/>
            <person name="Delehaunty K."/>
            <person name="Cordes M."/>
            <person name="Minx P."/>
            <person name="Tomlinson C."/>
            <person name="Chen J."/>
            <person name="Wollam A."/>
            <person name="Pepin K.H."/>
            <person name="Bhonagiri V."/>
            <person name="Zhang X."/>
            <person name="Suruliraj S."/>
            <person name="Warren W."/>
            <person name="Mitreva M."/>
            <person name="Mardis E.R."/>
            <person name="Wilson R.K."/>
        </authorList>
    </citation>
    <scope>NUCLEOTIDE SEQUENCE [LARGE SCALE GENOMIC DNA]</scope>
    <source>
        <strain evidence="1 2">F0037</strain>
    </source>
</reference>
<sequence length="66" mass="7372">MKSIWAQRYTITLVLPAILTEECVKHVVHLILYLPMITDGATETRLLSDRIVGIANGPLMLLIGRV</sequence>
<accession>L1NBG4</accession>
<comment type="caution">
    <text evidence="1">The sequence shown here is derived from an EMBL/GenBank/DDBJ whole genome shotgun (WGS) entry which is preliminary data.</text>
</comment>
<proteinExistence type="predicted"/>
<dbReference type="HOGENOM" id="CLU_2827507_0_0_10"/>
<gene>
    <name evidence="1" type="ORF">HMPREF9134_01176</name>
</gene>
<protein>
    <submittedName>
        <fullName evidence="1">Uncharacterized protein</fullName>
    </submittedName>
</protein>
<name>L1NBG4_9PORP</name>
<evidence type="ECO:0000313" key="2">
    <source>
        <dbReference type="Proteomes" id="UP000010408"/>
    </source>
</evidence>
<dbReference type="AlphaFoldDB" id="L1NBG4"/>
<evidence type="ECO:0000313" key="1">
    <source>
        <dbReference type="EMBL" id="EKY00829.1"/>
    </source>
</evidence>
<dbReference type="Proteomes" id="UP000010408">
    <property type="component" value="Unassembled WGS sequence"/>
</dbReference>